<dbReference type="EMBL" id="JRPK02000037">
    <property type="protein sequence ID" value="TLD96270.1"/>
    <property type="molecule type" value="Genomic_DNA"/>
</dbReference>
<evidence type="ECO:0000313" key="2">
    <source>
        <dbReference type="Proteomes" id="UP000029861"/>
    </source>
</evidence>
<name>A0A4U8T930_9HELI</name>
<dbReference type="Proteomes" id="UP000029861">
    <property type="component" value="Unassembled WGS sequence"/>
</dbReference>
<gene>
    <name evidence="1" type="ORF">LS80_008780</name>
</gene>
<protein>
    <submittedName>
        <fullName evidence="1">Uncharacterized protein</fullName>
    </submittedName>
</protein>
<sequence>MFILSLITPILSLGRSYCYDETKAYSQSISEMRYEFKKDPVKYYKRWALMHCLGYASNERKMHQMPNCRERKETENPNHIDNMVKTCGIEPLEELKVYLDKRTSWDYNGKVNDCFYVVYEDKKFQERLEMIVEKYCKD</sequence>
<comment type="caution">
    <text evidence="1">The sequence shown here is derived from an EMBL/GenBank/DDBJ whole genome shotgun (WGS) entry which is preliminary data.</text>
</comment>
<accession>A0A4U8T930</accession>
<evidence type="ECO:0000313" key="1">
    <source>
        <dbReference type="EMBL" id="TLD96270.1"/>
    </source>
</evidence>
<reference evidence="1 2" key="1">
    <citation type="journal article" date="2014" name="Genome Announc.">
        <title>Draft genome sequences of eight enterohepatic helicobacter species isolated from both laboratory and wild rodents.</title>
        <authorList>
            <person name="Sheh A."/>
            <person name="Shen Z."/>
            <person name="Fox J.G."/>
        </authorList>
    </citation>
    <scope>NUCLEOTIDE SEQUENCE [LARGE SCALE GENOMIC DNA]</scope>
    <source>
        <strain evidence="1 2">ATCC 49310</strain>
    </source>
</reference>
<organism evidence="1 2">
    <name type="scientific">Helicobacter trogontum</name>
    <dbReference type="NCBI Taxonomy" id="50960"/>
    <lineage>
        <taxon>Bacteria</taxon>
        <taxon>Pseudomonadati</taxon>
        <taxon>Campylobacterota</taxon>
        <taxon>Epsilonproteobacteria</taxon>
        <taxon>Campylobacterales</taxon>
        <taxon>Helicobacteraceae</taxon>
        <taxon>Helicobacter</taxon>
    </lineage>
</organism>
<proteinExistence type="predicted"/>
<dbReference type="AlphaFoldDB" id="A0A4U8T930"/>